<protein>
    <submittedName>
        <fullName evidence="2">GDSL esterase/lipase EXL3-like protein</fullName>
    </submittedName>
</protein>
<dbReference type="EMBL" id="BQNB010013624">
    <property type="protein sequence ID" value="GJT18257.1"/>
    <property type="molecule type" value="Genomic_DNA"/>
</dbReference>
<accession>A0ABQ5BWP6</accession>
<evidence type="ECO:0000313" key="2">
    <source>
        <dbReference type="EMBL" id="GJT18257.1"/>
    </source>
</evidence>
<dbReference type="InterPro" id="IPR001087">
    <property type="entry name" value="GDSL"/>
</dbReference>
<sequence>MKKTAPRPTSKEELNPKSTIRYICTKEGSNDCGMNEERLDSNSFGLPDAMCIDYRDVPGKKLTTIPELATKYPPGTTLANLTAKRSLTPGFLSGPPSSKRCPRVLNLTFASFLSAYFSLDEVNLLSPSKSLTDLALIPNCCEGHSKGTLNLPKNVVIPAVIAFGDSIMDQGNNNYIKTVTKANFFLYGKDFVGGKLTGRFSNRKTLADVFAKGLGVKEYLPAYLDPYIQDKDLITGVSFASGGSRHDPLTPTISSVIPLSAQVEMFKDYISKIKRNIGEEAAMNVITECLYFVSASSNNFLVNYFSIPARRLQFDVPAYSNMLVEFVVSFIQDVYKLGARRIAVLSATPIGCVPLERTLAGGAQRICVDKYNKAAQLFNSMLKQKIQFLLVSLAQSRVAYVNFYNPFISFIENPHQYGIHYFQYTVL</sequence>
<evidence type="ECO:0000256" key="1">
    <source>
        <dbReference type="ARBA" id="ARBA00008668"/>
    </source>
</evidence>
<organism evidence="2 3">
    <name type="scientific">Tanacetum coccineum</name>
    <dbReference type="NCBI Taxonomy" id="301880"/>
    <lineage>
        <taxon>Eukaryota</taxon>
        <taxon>Viridiplantae</taxon>
        <taxon>Streptophyta</taxon>
        <taxon>Embryophyta</taxon>
        <taxon>Tracheophyta</taxon>
        <taxon>Spermatophyta</taxon>
        <taxon>Magnoliopsida</taxon>
        <taxon>eudicotyledons</taxon>
        <taxon>Gunneridae</taxon>
        <taxon>Pentapetalae</taxon>
        <taxon>asterids</taxon>
        <taxon>campanulids</taxon>
        <taxon>Asterales</taxon>
        <taxon>Asteraceae</taxon>
        <taxon>Asteroideae</taxon>
        <taxon>Anthemideae</taxon>
        <taxon>Anthemidinae</taxon>
        <taxon>Tanacetum</taxon>
    </lineage>
</organism>
<gene>
    <name evidence="2" type="ORF">Tco_0876963</name>
</gene>
<dbReference type="Gene3D" id="3.40.50.1110">
    <property type="entry name" value="SGNH hydrolase"/>
    <property type="match status" value="1"/>
</dbReference>
<dbReference type="Pfam" id="PF00657">
    <property type="entry name" value="Lipase_GDSL"/>
    <property type="match status" value="1"/>
</dbReference>
<keyword evidence="3" id="KW-1185">Reference proteome</keyword>
<proteinExistence type="inferred from homology"/>
<evidence type="ECO:0000313" key="3">
    <source>
        <dbReference type="Proteomes" id="UP001151760"/>
    </source>
</evidence>
<name>A0ABQ5BWP6_9ASTR</name>
<dbReference type="PANTHER" id="PTHR45642">
    <property type="entry name" value="GDSL ESTERASE/LIPASE EXL3"/>
    <property type="match status" value="1"/>
</dbReference>
<dbReference type="InterPro" id="IPR035669">
    <property type="entry name" value="SGNH_plant_lipase-like"/>
</dbReference>
<dbReference type="InterPro" id="IPR050592">
    <property type="entry name" value="GDSL_lipolytic_enzyme"/>
</dbReference>
<reference evidence="2" key="2">
    <citation type="submission" date="2022-01" db="EMBL/GenBank/DDBJ databases">
        <authorList>
            <person name="Yamashiro T."/>
            <person name="Shiraishi A."/>
            <person name="Satake H."/>
            <person name="Nakayama K."/>
        </authorList>
    </citation>
    <scope>NUCLEOTIDE SEQUENCE</scope>
</reference>
<dbReference type="CDD" id="cd01837">
    <property type="entry name" value="SGNH_plant_lipase_like"/>
    <property type="match status" value="1"/>
</dbReference>
<comment type="caution">
    <text evidence="2">The sequence shown here is derived from an EMBL/GenBank/DDBJ whole genome shotgun (WGS) entry which is preliminary data.</text>
</comment>
<dbReference type="InterPro" id="IPR036514">
    <property type="entry name" value="SGNH_hydro_sf"/>
</dbReference>
<comment type="similarity">
    <text evidence="1">Belongs to the 'GDSL' lipolytic enzyme family.</text>
</comment>
<dbReference type="PANTHER" id="PTHR45642:SF82">
    <property type="entry name" value="GDSL-LIKE LIPASE_ACYLHYDROLASE SUPERFAMILY PROTEIN-RELATED"/>
    <property type="match status" value="1"/>
</dbReference>
<dbReference type="Proteomes" id="UP001151760">
    <property type="component" value="Unassembled WGS sequence"/>
</dbReference>
<reference evidence="2" key="1">
    <citation type="journal article" date="2022" name="Int. J. Mol. Sci.">
        <title>Draft Genome of Tanacetum Coccineum: Genomic Comparison of Closely Related Tanacetum-Family Plants.</title>
        <authorList>
            <person name="Yamashiro T."/>
            <person name="Shiraishi A."/>
            <person name="Nakayama K."/>
            <person name="Satake H."/>
        </authorList>
    </citation>
    <scope>NUCLEOTIDE SEQUENCE</scope>
</reference>